<gene>
    <name evidence="2" type="ORF">GEV02_29685</name>
</gene>
<feature type="domain" description="Methyltransferase FkbM" evidence="1">
    <location>
        <begin position="106"/>
        <end position="268"/>
    </location>
</feature>
<keyword evidence="3" id="KW-1185">Reference proteome</keyword>
<dbReference type="Pfam" id="PF05050">
    <property type="entry name" value="Methyltransf_21"/>
    <property type="match status" value="1"/>
</dbReference>
<dbReference type="InterPro" id="IPR052514">
    <property type="entry name" value="SAM-dependent_MTase"/>
</dbReference>
<name>A0A6A7ND70_9BURK</name>
<evidence type="ECO:0000313" key="3">
    <source>
        <dbReference type="Proteomes" id="UP000440498"/>
    </source>
</evidence>
<keyword evidence="2" id="KW-0489">Methyltransferase</keyword>
<sequence length="310" mass="35055">MISIQTTLGQFQQGAIDKPSFIKTMYEQHHAVFFDYASYIGQTNVRKIEVEDGKVIMTSRDRGIRIACTPGDYRVAPMETLNFFDYEKEEATMMENLVADGDNFFDIGANIGWYALNIAASRRATTVYAFEPIPTTYGHLSTNLALNASANIKPHNFGLSEQAGEFTFYYPPEGSGNASAVNLTGRDDVRTARCEVRTLDAYTADTGVRVDFIKCDVEGAELLVFKGGFETIKRDLPIVLSEILRKWSAKFNYNPNEIFALFRSAGYEVYTAEGGRLVQFGEMDEHTIPTNYFFLHPRKHAEQLRRYLRA</sequence>
<reference evidence="2 3" key="1">
    <citation type="submission" date="2019-10" db="EMBL/GenBank/DDBJ databases">
        <title>Two novel species isolated from a subtropical stream in China.</title>
        <authorList>
            <person name="Lu H."/>
        </authorList>
    </citation>
    <scope>NUCLEOTIDE SEQUENCE [LARGE SCALE GENOMIC DNA]</scope>
    <source>
        <strain evidence="2 3">FT29W</strain>
    </source>
</reference>
<dbReference type="Proteomes" id="UP000440498">
    <property type="component" value="Unassembled WGS sequence"/>
</dbReference>
<dbReference type="PANTHER" id="PTHR34203">
    <property type="entry name" value="METHYLTRANSFERASE, FKBM FAMILY PROTEIN"/>
    <property type="match status" value="1"/>
</dbReference>
<dbReference type="Gene3D" id="3.40.50.150">
    <property type="entry name" value="Vaccinia Virus protein VP39"/>
    <property type="match status" value="1"/>
</dbReference>
<comment type="caution">
    <text evidence="2">The sequence shown here is derived from an EMBL/GenBank/DDBJ whole genome shotgun (WGS) entry which is preliminary data.</text>
</comment>
<dbReference type="AlphaFoldDB" id="A0A6A7ND70"/>
<dbReference type="GO" id="GO:0032259">
    <property type="term" value="P:methylation"/>
    <property type="evidence" value="ECO:0007669"/>
    <property type="project" value="UniProtKB-KW"/>
</dbReference>
<dbReference type="GO" id="GO:0008168">
    <property type="term" value="F:methyltransferase activity"/>
    <property type="evidence" value="ECO:0007669"/>
    <property type="project" value="UniProtKB-KW"/>
</dbReference>
<dbReference type="EMBL" id="WHUG01000019">
    <property type="protein sequence ID" value="MQA42317.1"/>
    <property type="molecule type" value="Genomic_DNA"/>
</dbReference>
<dbReference type="SUPFAM" id="SSF53335">
    <property type="entry name" value="S-adenosyl-L-methionine-dependent methyltransferases"/>
    <property type="match status" value="1"/>
</dbReference>
<dbReference type="PANTHER" id="PTHR34203:SF13">
    <property type="entry name" value="EXPRESSED PROTEIN"/>
    <property type="match status" value="1"/>
</dbReference>
<dbReference type="RefSeq" id="WP_152841424.1">
    <property type="nucleotide sequence ID" value="NZ_WHUG01000019.1"/>
</dbReference>
<dbReference type="InterPro" id="IPR029063">
    <property type="entry name" value="SAM-dependent_MTases_sf"/>
</dbReference>
<keyword evidence="2" id="KW-0808">Transferase</keyword>
<accession>A0A6A7ND70</accession>
<evidence type="ECO:0000259" key="1">
    <source>
        <dbReference type="Pfam" id="PF05050"/>
    </source>
</evidence>
<protein>
    <submittedName>
        <fullName evidence="2">FkbM family methyltransferase</fullName>
    </submittedName>
</protein>
<dbReference type="NCBIfam" id="TIGR01444">
    <property type="entry name" value="fkbM_fam"/>
    <property type="match status" value="1"/>
</dbReference>
<evidence type="ECO:0000313" key="2">
    <source>
        <dbReference type="EMBL" id="MQA42317.1"/>
    </source>
</evidence>
<organism evidence="2 3">
    <name type="scientific">Rugamonas aquatica</name>
    <dbReference type="NCBI Taxonomy" id="2743357"/>
    <lineage>
        <taxon>Bacteria</taxon>
        <taxon>Pseudomonadati</taxon>
        <taxon>Pseudomonadota</taxon>
        <taxon>Betaproteobacteria</taxon>
        <taxon>Burkholderiales</taxon>
        <taxon>Oxalobacteraceae</taxon>
        <taxon>Telluria group</taxon>
        <taxon>Rugamonas</taxon>
    </lineage>
</organism>
<proteinExistence type="predicted"/>
<dbReference type="InterPro" id="IPR006342">
    <property type="entry name" value="FkbM_mtfrase"/>
</dbReference>